<dbReference type="Gramene" id="PRQ19032">
    <property type="protein sequence ID" value="PRQ19032"/>
    <property type="gene ID" value="RchiOBHm_Chr7g0212681"/>
</dbReference>
<keyword evidence="2" id="KW-1185">Reference proteome</keyword>
<comment type="caution">
    <text evidence="1">The sequence shown here is derived from an EMBL/GenBank/DDBJ whole genome shotgun (WGS) entry which is preliminary data.</text>
</comment>
<dbReference type="EMBL" id="PDCK01000045">
    <property type="protein sequence ID" value="PRQ19032.1"/>
    <property type="molecule type" value="Genomic_DNA"/>
</dbReference>
<organism evidence="1 2">
    <name type="scientific">Rosa chinensis</name>
    <name type="common">China rose</name>
    <dbReference type="NCBI Taxonomy" id="74649"/>
    <lineage>
        <taxon>Eukaryota</taxon>
        <taxon>Viridiplantae</taxon>
        <taxon>Streptophyta</taxon>
        <taxon>Embryophyta</taxon>
        <taxon>Tracheophyta</taxon>
        <taxon>Spermatophyta</taxon>
        <taxon>Magnoliopsida</taxon>
        <taxon>eudicotyledons</taxon>
        <taxon>Gunneridae</taxon>
        <taxon>Pentapetalae</taxon>
        <taxon>rosids</taxon>
        <taxon>fabids</taxon>
        <taxon>Rosales</taxon>
        <taxon>Rosaceae</taxon>
        <taxon>Rosoideae</taxon>
        <taxon>Rosoideae incertae sedis</taxon>
        <taxon>Rosa</taxon>
    </lineage>
</organism>
<evidence type="ECO:0000313" key="2">
    <source>
        <dbReference type="Proteomes" id="UP000238479"/>
    </source>
</evidence>
<reference evidence="1 2" key="1">
    <citation type="journal article" date="2018" name="Nat. Genet.">
        <title>The Rosa genome provides new insights in the design of modern roses.</title>
        <authorList>
            <person name="Bendahmane M."/>
        </authorList>
    </citation>
    <scope>NUCLEOTIDE SEQUENCE [LARGE SCALE GENOMIC DNA]</scope>
    <source>
        <strain evidence="2">cv. Old Blush</strain>
    </source>
</reference>
<evidence type="ECO:0000313" key="1">
    <source>
        <dbReference type="EMBL" id="PRQ19032.1"/>
    </source>
</evidence>
<dbReference type="AlphaFoldDB" id="A0A2P6PAU3"/>
<gene>
    <name evidence="1" type="ORF">RchiOBHm_Chr7g0212681</name>
</gene>
<protein>
    <submittedName>
        <fullName evidence="1">Uncharacterized protein</fullName>
    </submittedName>
</protein>
<sequence length="47" mass="5108">MISDGKYSADGHNCKGQSPAFHQDGSTNFLQIWKACPLKCLPAEQSP</sequence>
<proteinExistence type="predicted"/>
<name>A0A2P6PAU3_ROSCH</name>
<dbReference type="Proteomes" id="UP000238479">
    <property type="component" value="Chromosome 7"/>
</dbReference>
<accession>A0A2P6PAU3</accession>